<dbReference type="Pfam" id="PF13193">
    <property type="entry name" value="AMP-binding_C"/>
    <property type="match status" value="1"/>
</dbReference>
<dbReference type="InterPro" id="IPR045851">
    <property type="entry name" value="AMP-bd_C_sf"/>
</dbReference>
<dbReference type="GO" id="GO:0070395">
    <property type="term" value="P:lipoteichoic acid biosynthetic process"/>
    <property type="evidence" value="ECO:0007669"/>
    <property type="project" value="UniProtKB-UniRule"/>
</dbReference>
<dbReference type="PANTHER" id="PTHR45398:SF1">
    <property type="entry name" value="ENZYME, PUTATIVE (JCVI)-RELATED"/>
    <property type="match status" value="1"/>
</dbReference>
<feature type="binding site" evidence="7">
    <location>
        <position position="198"/>
    </location>
    <ligand>
        <name>D-alanine</name>
        <dbReference type="ChEBI" id="CHEBI:57416"/>
    </ligand>
</feature>
<keyword evidence="1 7" id="KW-0963">Cytoplasm</keyword>
<feature type="domain" description="AMP-binding enzyme C-terminal" evidence="9">
    <location>
        <begin position="417"/>
        <end position="493"/>
    </location>
</feature>
<comment type="catalytic activity">
    <reaction evidence="7">
        <text>holo-[D-alanyl-carrier protein] + D-alanine + ATP = D-alanyl-[D-alanyl-carrier protein] + AMP + diphosphate</text>
        <dbReference type="Rhea" id="RHEA:55132"/>
        <dbReference type="Rhea" id="RHEA-COMP:14102"/>
        <dbReference type="Rhea" id="RHEA-COMP:14103"/>
        <dbReference type="ChEBI" id="CHEBI:30616"/>
        <dbReference type="ChEBI" id="CHEBI:33019"/>
        <dbReference type="ChEBI" id="CHEBI:57416"/>
        <dbReference type="ChEBI" id="CHEBI:64479"/>
        <dbReference type="ChEBI" id="CHEBI:138620"/>
        <dbReference type="ChEBI" id="CHEBI:456215"/>
        <dbReference type="EC" id="6.2.1.54"/>
    </reaction>
</comment>
<evidence type="ECO:0000259" key="8">
    <source>
        <dbReference type="Pfam" id="PF00501"/>
    </source>
</evidence>
<dbReference type="Proteomes" id="UP000182835">
    <property type="component" value="Unassembled WGS sequence"/>
</dbReference>
<sequence length="505" mass="56494">MQMTVTNIIEQIDSWGATEPNRIAYIAEKKYTYGQLKDWSDQLATFLSEKLIGRKPIVVYGDLEFEMLAAFLGASKAGHAYIPIEANTPNDRVELILKVAQPDLVISVEPWPEIATNCEVLNPEELKTVFKGKRTLPTFESVKGDENYYLIFTSGTTGIPKGVQISHSNLLSFVNWTLTDFVLPENSRFLSQAPYSFDLSVFDVYPALCSGGSLVPLKKEVINDFKTLFATLPKLALEVWVSTPSFMDICLMEKEFNAQNIPSLTTFIFCGEELTKKTAQSLLERFPNAHIYNTYGPTEATVAISGVEITPALLAQVDRLPIGYIKEDTTVTIMEEDKVLAAGEVGEIVISGPSVSKGYLNNPEKTAQAFFWLDDKWAYRTGDAGSLPADGLLRYEGRMDFQVKLHGYRIELEDVDHHLNQVSLVKQATVVPKYQDHKVQQLVAFVVANENNFAKEFQLTKAIKAELAEGVMDYMIPQRFVYVEQLPRTANGKIDRKGLINEVNG</sequence>
<evidence type="ECO:0000256" key="5">
    <source>
        <dbReference type="ARBA" id="ARBA00054605"/>
    </source>
</evidence>
<evidence type="ECO:0000256" key="7">
    <source>
        <dbReference type="HAMAP-Rule" id="MF_00593"/>
    </source>
</evidence>
<dbReference type="InterPro" id="IPR044507">
    <property type="entry name" value="DltA-like"/>
</dbReference>
<evidence type="ECO:0000259" key="9">
    <source>
        <dbReference type="Pfam" id="PF13193"/>
    </source>
</evidence>
<dbReference type="FunFam" id="3.30.300.30:FF:000012">
    <property type="entry name" value="D-alanine--D-alanyl carrier protein ligase"/>
    <property type="match status" value="1"/>
</dbReference>
<dbReference type="PROSITE" id="PS00455">
    <property type="entry name" value="AMP_BINDING"/>
    <property type="match status" value="1"/>
</dbReference>
<protein>
    <recommendedName>
        <fullName evidence="7">D-alanine--D-alanyl carrier protein ligase</fullName>
        <shortName evidence="7">DCL</shortName>
        <ecNumber evidence="7">6.2.1.54</ecNumber>
    </recommendedName>
    <alternativeName>
        <fullName evidence="7">D-alanine--poly(phosphoribitol) ligase subunit 1</fullName>
    </alternativeName>
    <alternativeName>
        <fullName evidence="7">D-alanine-activating enzyme</fullName>
        <shortName evidence="7">DAE</shortName>
    </alternativeName>
</protein>
<evidence type="ECO:0000256" key="6">
    <source>
        <dbReference type="ARBA" id="ARBA00061336"/>
    </source>
</evidence>
<organism evidence="10 11">
    <name type="scientific">Enterococcus canintestini</name>
    <dbReference type="NCBI Taxonomy" id="317010"/>
    <lineage>
        <taxon>Bacteria</taxon>
        <taxon>Bacillati</taxon>
        <taxon>Bacillota</taxon>
        <taxon>Bacilli</taxon>
        <taxon>Lactobacillales</taxon>
        <taxon>Enterococcaceae</taxon>
        <taxon>Enterococcus</taxon>
    </lineage>
</organism>
<dbReference type="Gene3D" id="3.30.300.30">
    <property type="match status" value="1"/>
</dbReference>
<proteinExistence type="inferred from homology"/>
<comment type="caution">
    <text evidence="10">The sequence shown here is derived from an EMBL/GenBank/DDBJ whole genome shotgun (WGS) entry which is preliminary data.</text>
</comment>
<dbReference type="Pfam" id="PF00501">
    <property type="entry name" value="AMP-binding"/>
    <property type="match status" value="1"/>
</dbReference>
<dbReference type="EC" id="6.2.1.54" evidence="7"/>
<dbReference type="InterPro" id="IPR010071">
    <property type="entry name" value="AA_adenyl_dom"/>
</dbReference>
<gene>
    <name evidence="7" type="primary">dltA</name>
    <name evidence="10" type="ORF">RU96_GL000087</name>
</gene>
<dbReference type="AlphaFoldDB" id="A0A1L8RA21"/>
<feature type="binding site" evidence="7">
    <location>
        <position position="383"/>
    </location>
    <ligand>
        <name>ATP</name>
        <dbReference type="ChEBI" id="CHEBI:30616"/>
    </ligand>
</feature>
<dbReference type="HAMAP" id="MF_00593">
    <property type="entry name" value="DltA"/>
    <property type="match status" value="1"/>
</dbReference>
<comment type="pathway">
    <text evidence="7">Cell wall biogenesis; lipoteichoic acid biosynthesis.</text>
</comment>
<comment type="similarity">
    <text evidence="6 7">Belongs to the ATP-dependent AMP-binding enzyme family. DltA subfamily.</text>
</comment>
<dbReference type="GO" id="GO:0047473">
    <property type="term" value="F:D-alanine [D-alanyl carrier protein] ligase activity"/>
    <property type="evidence" value="ECO:0007669"/>
    <property type="project" value="UniProtKB-UniRule"/>
</dbReference>
<dbReference type="NCBIfam" id="TIGR01733">
    <property type="entry name" value="AA-adenyl-dom"/>
    <property type="match status" value="1"/>
</dbReference>
<feature type="binding site" evidence="7">
    <location>
        <position position="302"/>
    </location>
    <ligand>
        <name>D-alanine</name>
        <dbReference type="ChEBI" id="CHEBI:57416"/>
    </ligand>
</feature>
<evidence type="ECO:0000256" key="1">
    <source>
        <dbReference type="ARBA" id="ARBA00022490"/>
    </source>
</evidence>
<feature type="binding site" evidence="7">
    <location>
        <begin position="153"/>
        <end position="154"/>
    </location>
    <ligand>
        <name>ATP</name>
        <dbReference type="ChEBI" id="CHEBI:30616"/>
    </ligand>
</feature>
<feature type="binding site" evidence="7">
    <location>
        <position position="493"/>
    </location>
    <ligand>
        <name>ATP</name>
        <dbReference type="ChEBI" id="CHEBI:30616"/>
    </ligand>
</feature>
<keyword evidence="3 7" id="KW-0547">Nucleotide-binding</keyword>
<accession>A0A1L8RA21</accession>
<dbReference type="InterPro" id="IPR000873">
    <property type="entry name" value="AMP-dep_synth/lig_dom"/>
</dbReference>
<dbReference type="InterPro" id="IPR020845">
    <property type="entry name" value="AMP-binding_CS"/>
</dbReference>
<feature type="binding site" evidence="7">
    <location>
        <begin position="395"/>
        <end position="398"/>
    </location>
    <ligand>
        <name>ATP</name>
        <dbReference type="ChEBI" id="CHEBI:30616"/>
    </ligand>
</feature>
<dbReference type="GO" id="GO:0005737">
    <property type="term" value="C:cytoplasm"/>
    <property type="evidence" value="ECO:0007669"/>
    <property type="project" value="UniProtKB-SubCell"/>
</dbReference>
<dbReference type="PANTHER" id="PTHR45398">
    <property type="match status" value="1"/>
</dbReference>
<name>A0A1L8RA21_9ENTE</name>
<dbReference type="InterPro" id="IPR042099">
    <property type="entry name" value="ANL_N_sf"/>
</dbReference>
<comment type="subcellular location">
    <subcellularLocation>
        <location evidence="7">Cytoplasm</location>
    </subcellularLocation>
</comment>
<dbReference type="InterPro" id="IPR025110">
    <property type="entry name" value="AMP-bd_C"/>
</dbReference>
<evidence type="ECO:0000256" key="4">
    <source>
        <dbReference type="ARBA" id="ARBA00022840"/>
    </source>
</evidence>
<keyword evidence="4 7" id="KW-0067">ATP-binding</keyword>
<dbReference type="CDD" id="cd05945">
    <property type="entry name" value="DltA"/>
    <property type="match status" value="1"/>
</dbReference>
<reference evidence="10 11" key="1">
    <citation type="submission" date="2014-12" db="EMBL/GenBank/DDBJ databases">
        <title>Draft genome sequences of 29 type strains of Enterococci.</title>
        <authorList>
            <person name="Zhong Z."/>
            <person name="Sun Z."/>
            <person name="Liu W."/>
            <person name="Zhang W."/>
            <person name="Zhang H."/>
        </authorList>
    </citation>
    <scope>NUCLEOTIDE SEQUENCE [LARGE SCALE GENOMIC DNA]</scope>
    <source>
        <strain evidence="10 11">DSM 21207</strain>
    </source>
</reference>
<feature type="binding site" evidence="7">
    <location>
        <begin position="293"/>
        <end position="298"/>
    </location>
    <ligand>
        <name>ATP</name>
        <dbReference type="ChEBI" id="CHEBI:30616"/>
    </ligand>
</feature>
<comment type="function">
    <text evidence="5 7">Catalyzes the first step in the D-alanylation of lipoteichoic acid (LTA), the activation of D-alanine and its transfer onto the D-alanyl carrier protein (Dcp) DltC. In an ATP-dependent two-step reaction, forms a high energy D-alanyl-AMP intermediate, followed by transfer of the D-alanyl residue as a thiol ester to the phosphopantheinyl prosthetic group of the Dcp. D-alanylation of LTA plays an important role in modulating the properties of the cell wall in Gram-positive bacteria, influencing the net charge of the cell wall.</text>
</comment>
<dbReference type="SUPFAM" id="SSF56801">
    <property type="entry name" value="Acetyl-CoA synthetase-like"/>
    <property type="match status" value="1"/>
</dbReference>
<dbReference type="Gene3D" id="3.40.50.12780">
    <property type="entry name" value="N-terminal domain of ligase-like"/>
    <property type="match status" value="1"/>
</dbReference>
<feature type="binding site" evidence="7">
    <location>
        <position position="493"/>
    </location>
    <ligand>
        <name>D-alanine</name>
        <dbReference type="ChEBI" id="CHEBI:57416"/>
    </ligand>
</feature>
<dbReference type="STRING" id="317010.RU96_GL000087"/>
<dbReference type="NCBIfam" id="TIGR01734">
    <property type="entry name" value="D-ala-DACP-lig"/>
    <property type="match status" value="1"/>
</dbReference>
<dbReference type="NCBIfam" id="NF003417">
    <property type="entry name" value="PRK04813.1"/>
    <property type="match status" value="1"/>
</dbReference>
<evidence type="ECO:0000313" key="10">
    <source>
        <dbReference type="EMBL" id="OJG16620.1"/>
    </source>
</evidence>
<evidence type="ECO:0000313" key="11">
    <source>
        <dbReference type="Proteomes" id="UP000182835"/>
    </source>
</evidence>
<dbReference type="GO" id="GO:0005524">
    <property type="term" value="F:ATP binding"/>
    <property type="evidence" value="ECO:0007669"/>
    <property type="project" value="UniProtKB-KW"/>
</dbReference>
<dbReference type="InterPro" id="IPR010072">
    <property type="entry name" value="DltA"/>
</dbReference>
<evidence type="ECO:0000256" key="3">
    <source>
        <dbReference type="ARBA" id="ARBA00022741"/>
    </source>
</evidence>
<keyword evidence="2 7" id="KW-0436">Ligase</keyword>
<dbReference type="UniPathway" id="UPA00556"/>
<feature type="domain" description="AMP-dependent synthetase/ligase" evidence="8">
    <location>
        <begin position="15"/>
        <end position="360"/>
    </location>
</feature>
<evidence type="ECO:0000256" key="2">
    <source>
        <dbReference type="ARBA" id="ARBA00022598"/>
    </source>
</evidence>
<dbReference type="EMBL" id="JXKG01000001">
    <property type="protein sequence ID" value="OJG16620.1"/>
    <property type="molecule type" value="Genomic_DNA"/>
</dbReference>